<keyword evidence="2" id="KW-1185">Reference proteome</keyword>
<evidence type="ECO:0000313" key="2">
    <source>
        <dbReference type="Proteomes" id="UP000271974"/>
    </source>
</evidence>
<evidence type="ECO:0000313" key="1">
    <source>
        <dbReference type="EMBL" id="RUS74309.1"/>
    </source>
</evidence>
<sequence length="115" mass="12916">MPCRETETSLSMAECSIHVPEIPAGRAIQQIYQRHGKKHNILTVRTIPSTKGSKDQGAKAKGHHTYLENMLLSSLAFQAGTERSPIKQDYNYNNCRLFSLCALFQIESYKKASSN</sequence>
<accession>A0A433SYB5</accession>
<proteinExistence type="predicted"/>
<dbReference type="EMBL" id="RQTK01000844">
    <property type="protein sequence ID" value="RUS74309.1"/>
    <property type="molecule type" value="Genomic_DNA"/>
</dbReference>
<comment type="caution">
    <text evidence="1">The sequence shown here is derived from an EMBL/GenBank/DDBJ whole genome shotgun (WGS) entry which is preliminary data.</text>
</comment>
<name>A0A433SYB5_ELYCH</name>
<gene>
    <name evidence="1" type="ORF">EGW08_017932</name>
</gene>
<organism evidence="1 2">
    <name type="scientific">Elysia chlorotica</name>
    <name type="common">Eastern emerald elysia</name>
    <name type="synonym">Sea slug</name>
    <dbReference type="NCBI Taxonomy" id="188477"/>
    <lineage>
        <taxon>Eukaryota</taxon>
        <taxon>Metazoa</taxon>
        <taxon>Spiralia</taxon>
        <taxon>Lophotrochozoa</taxon>
        <taxon>Mollusca</taxon>
        <taxon>Gastropoda</taxon>
        <taxon>Heterobranchia</taxon>
        <taxon>Euthyneura</taxon>
        <taxon>Panpulmonata</taxon>
        <taxon>Sacoglossa</taxon>
        <taxon>Placobranchoidea</taxon>
        <taxon>Plakobranchidae</taxon>
        <taxon>Elysia</taxon>
    </lineage>
</organism>
<reference evidence="1 2" key="1">
    <citation type="submission" date="2019-01" db="EMBL/GenBank/DDBJ databases">
        <title>A draft genome assembly of the solar-powered sea slug Elysia chlorotica.</title>
        <authorList>
            <person name="Cai H."/>
            <person name="Li Q."/>
            <person name="Fang X."/>
            <person name="Li J."/>
            <person name="Curtis N.E."/>
            <person name="Altenburger A."/>
            <person name="Shibata T."/>
            <person name="Feng M."/>
            <person name="Maeda T."/>
            <person name="Schwartz J.A."/>
            <person name="Shigenobu S."/>
            <person name="Lundholm N."/>
            <person name="Nishiyama T."/>
            <person name="Yang H."/>
            <person name="Hasebe M."/>
            <person name="Li S."/>
            <person name="Pierce S.K."/>
            <person name="Wang J."/>
        </authorList>
    </citation>
    <scope>NUCLEOTIDE SEQUENCE [LARGE SCALE GENOMIC DNA]</scope>
    <source>
        <strain evidence="1">EC2010</strain>
        <tissue evidence="1">Whole organism of an adult</tissue>
    </source>
</reference>
<protein>
    <submittedName>
        <fullName evidence="1">Uncharacterized protein</fullName>
    </submittedName>
</protein>
<dbReference type="AlphaFoldDB" id="A0A433SYB5"/>
<dbReference type="Proteomes" id="UP000271974">
    <property type="component" value="Unassembled WGS sequence"/>
</dbReference>